<evidence type="ECO:0000256" key="3">
    <source>
        <dbReference type="ARBA" id="ARBA00022917"/>
    </source>
</evidence>
<evidence type="ECO:0000313" key="9">
    <source>
        <dbReference type="Proteomes" id="UP000325684"/>
    </source>
</evidence>
<comment type="subunit">
    <text evidence="4">Component of the 30S ribosomal translation pre-initiation complex which assembles on the 30S ribosome in the order IF-2 and IF-3, IF-1 and N-formylmethionyl-tRNA(fMet); mRNA recruitment can occur at any time during PIC assembly.</text>
</comment>
<dbReference type="Proteomes" id="UP000325684">
    <property type="component" value="Unassembled WGS sequence"/>
</dbReference>
<dbReference type="NCBIfam" id="TIGR00008">
    <property type="entry name" value="infA"/>
    <property type="match status" value="1"/>
</dbReference>
<dbReference type="EMBL" id="VCMV01000020">
    <property type="protein sequence ID" value="KAB0266587.1"/>
    <property type="molecule type" value="Genomic_DNA"/>
</dbReference>
<dbReference type="CDD" id="cd04451">
    <property type="entry name" value="S1_IF1"/>
    <property type="match status" value="1"/>
</dbReference>
<evidence type="ECO:0000313" key="8">
    <source>
        <dbReference type="EMBL" id="KAB0266587.1"/>
    </source>
</evidence>
<keyword evidence="2 4" id="KW-0396">Initiation factor</keyword>
<dbReference type="RefSeq" id="WP_150945148.1">
    <property type="nucleotide sequence ID" value="NZ_VCMV01000020.1"/>
</dbReference>
<sequence length="92" mass="10554">MAKEELITFEGLVTEILPDARYRVQLDNGHEVIAYTAGKMKKNRIKTLAGDRVTVEMSPYDLEKGRLIFRHKDSGSTGPRPPQRGNPQFRRR</sequence>
<organism evidence="8 9">
    <name type="scientific">Microvirga brassicacearum</name>
    <dbReference type="NCBI Taxonomy" id="2580413"/>
    <lineage>
        <taxon>Bacteria</taxon>
        <taxon>Pseudomonadati</taxon>
        <taxon>Pseudomonadota</taxon>
        <taxon>Alphaproteobacteria</taxon>
        <taxon>Hyphomicrobiales</taxon>
        <taxon>Methylobacteriaceae</taxon>
        <taxon>Microvirga</taxon>
    </lineage>
</organism>
<keyword evidence="4" id="KW-0963">Cytoplasm</keyword>
<dbReference type="Pfam" id="PF01176">
    <property type="entry name" value="eIF-1a"/>
    <property type="match status" value="1"/>
</dbReference>
<proteinExistence type="inferred from homology"/>
<comment type="similarity">
    <text evidence="1 4">Belongs to the IF-1 family.</text>
</comment>
<name>A0A5N3PA43_9HYPH</name>
<dbReference type="InterPro" id="IPR012340">
    <property type="entry name" value="NA-bd_OB-fold"/>
</dbReference>
<evidence type="ECO:0000256" key="2">
    <source>
        <dbReference type="ARBA" id="ARBA00022540"/>
    </source>
</evidence>
<keyword evidence="9" id="KW-1185">Reference proteome</keyword>
<evidence type="ECO:0000256" key="5">
    <source>
        <dbReference type="NCBIfam" id="TIGR00008"/>
    </source>
</evidence>
<dbReference type="SUPFAM" id="SSF50249">
    <property type="entry name" value="Nucleic acid-binding proteins"/>
    <property type="match status" value="1"/>
</dbReference>
<protein>
    <recommendedName>
        <fullName evidence="4 5">Translation initiation factor IF-1</fullName>
    </recommendedName>
</protein>
<dbReference type="GO" id="GO:0019843">
    <property type="term" value="F:rRNA binding"/>
    <property type="evidence" value="ECO:0007669"/>
    <property type="project" value="UniProtKB-UniRule"/>
</dbReference>
<dbReference type="PANTHER" id="PTHR33370:SF1">
    <property type="entry name" value="TRANSLATION INITIATION FACTOR IF-1, CHLOROPLASTIC"/>
    <property type="match status" value="1"/>
</dbReference>
<evidence type="ECO:0000256" key="6">
    <source>
        <dbReference type="SAM" id="MobiDB-lite"/>
    </source>
</evidence>
<gene>
    <name evidence="4 8" type="primary">infA</name>
    <name evidence="8" type="ORF">FEZ63_13185</name>
</gene>
<dbReference type="OrthoDB" id="9803250at2"/>
<feature type="region of interest" description="Disordered" evidence="6">
    <location>
        <begin position="70"/>
        <end position="92"/>
    </location>
</feature>
<keyword evidence="4" id="KW-0699">rRNA-binding</keyword>
<dbReference type="AlphaFoldDB" id="A0A5N3PA43"/>
<evidence type="ECO:0000256" key="4">
    <source>
        <dbReference type="HAMAP-Rule" id="MF_00075"/>
    </source>
</evidence>
<comment type="subcellular location">
    <subcellularLocation>
        <location evidence="4">Cytoplasm</location>
    </subcellularLocation>
</comment>
<dbReference type="GO" id="GO:0005829">
    <property type="term" value="C:cytosol"/>
    <property type="evidence" value="ECO:0007669"/>
    <property type="project" value="TreeGrafter"/>
</dbReference>
<dbReference type="InterPro" id="IPR004368">
    <property type="entry name" value="TIF_IF1"/>
</dbReference>
<comment type="caution">
    <text evidence="8">The sequence shown here is derived from an EMBL/GenBank/DDBJ whole genome shotgun (WGS) entry which is preliminary data.</text>
</comment>
<accession>A0A5N3PA43</accession>
<comment type="function">
    <text evidence="4">One of the essential components for the initiation of protein synthesis. Stabilizes the binding of IF-2 and IF-3 on the 30S subunit to which N-formylmethionyl-tRNA(fMet) subsequently binds. Helps modulate mRNA selection, yielding the 30S pre-initiation complex (PIC). Upon addition of the 50S ribosomal subunit IF-1, IF-2 and IF-3 are released leaving the mature 70S translation initiation complex.</text>
</comment>
<dbReference type="PANTHER" id="PTHR33370">
    <property type="entry name" value="TRANSLATION INITIATION FACTOR IF-1, CHLOROPLASTIC"/>
    <property type="match status" value="1"/>
</dbReference>
<dbReference type="Gene3D" id="2.40.50.140">
    <property type="entry name" value="Nucleic acid-binding proteins"/>
    <property type="match status" value="1"/>
</dbReference>
<keyword evidence="3 4" id="KW-0648">Protein biosynthesis</keyword>
<evidence type="ECO:0000259" key="7">
    <source>
        <dbReference type="PROSITE" id="PS50832"/>
    </source>
</evidence>
<dbReference type="GO" id="GO:0003743">
    <property type="term" value="F:translation initiation factor activity"/>
    <property type="evidence" value="ECO:0007669"/>
    <property type="project" value="UniProtKB-UniRule"/>
</dbReference>
<evidence type="ECO:0000256" key="1">
    <source>
        <dbReference type="ARBA" id="ARBA00010939"/>
    </source>
</evidence>
<dbReference type="InterPro" id="IPR006196">
    <property type="entry name" value="RNA-binding_domain_S1_IF1"/>
</dbReference>
<keyword evidence="4" id="KW-0694">RNA-binding</keyword>
<dbReference type="GO" id="GO:0043022">
    <property type="term" value="F:ribosome binding"/>
    <property type="evidence" value="ECO:0007669"/>
    <property type="project" value="UniProtKB-UniRule"/>
</dbReference>
<dbReference type="SMART" id="SM00316">
    <property type="entry name" value="S1"/>
    <property type="match status" value="1"/>
</dbReference>
<dbReference type="InterPro" id="IPR003029">
    <property type="entry name" value="S1_domain"/>
</dbReference>
<feature type="domain" description="S1-like" evidence="7">
    <location>
        <begin position="1"/>
        <end position="72"/>
    </location>
</feature>
<dbReference type="PROSITE" id="PS50832">
    <property type="entry name" value="S1_IF1_TYPE"/>
    <property type="match status" value="1"/>
</dbReference>
<dbReference type="FunFam" id="2.40.50.140:FF:000002">
    <property type="entry name" value="Translation initiation factor IF-1"/>
    <property type="match status" value="1"/>
</dbReference>
<reference evidence="8 9" key="1">
    <citation type="journal article" date="2019" name="Microorganisms">
        <title>Genome Insights into the Novel Species Microvirga brassicacearum, a Rapeseed Endophyte with Biotechnological Potential.</title>
        <authorList>
            <person name="Jimenez-Gomez A."/>
            <person name="Saati-Santamaria Z."/>
            <person name="Igual J.M."/>
            <person name="Rivas R."/>
            <person name="Mateos P.F."/>
            <person name="Garcia-Fraile P."/>
        </authorList>
    </citation>
    <scope>NUCLEOTIDE SEQUENCE [LARGE SCALE GENOMIC DNA]</scope>
    <source>
        <strain evidence="8 9">CDVBN77</strain>
    </source>
</reference>
<dbReference type="HAMAP" id="MF_00075">
    <property type="entry name" value="IF_1"/>
    <property type="match status" value="1"/>
</dbReference>